<evidence type="ECO:0000313" key="7">
    <source>
        <dbReference type="Proteomes" id="UP000198847"/>
    </source>
</evidence>
<dbReference type="PROSITE" id="PS01081">
    <property type="entry name" value="HTH_TETR_1"/>
    <property type="match status" value="1"/>
</dbReference>
<dbReference type="Proteomes" id="UP000198847">
    <property type="component" value="Unassembled WGS sequence"/>
</dbReference>
<keyword evidence="3" id="KW-0804">Transcription</keyword>
<dbReference type="InterPro" id="IPR001647">
    <property type="entry name" value="HTH_TetR"/>
</dbReference>
<dbReference type="Pfam" id="PF00440">
    <property type="entry name" value="TetR_N"/>
    <property type="match status" value="1"/>
</dbReference>
<dbReference type="RefSeq" id="WP_245732218.1">
    <property type="nucleotide sequence ID" value="NZ_FODY01000003.1"/>
</dbReference>
<keyword evidence="1" id="KW-0805">Transcription regulation</keyword>
<accession>A0A1H8RAT7</accession>
<feature type="domain" description="HTH tetR-type" evidence="5">
    <location>
        <begin position="13"/>
        <end position="73"/>
    </location>
</feature>
<dbReference type="InterPro" id="IPR023772">
    <property type="entry name" value="DNA-bd_HTH_TetR-type_CS"/>
</dbReference>
<evidence type="ECO:0000256" key="1">
    <source>
        <dbReference type="ARBA" id="ARBA00023015"/>
    </source>
</evidence>
<name>A0A1H8RAT7_9FIRM</name>
<proteinExistence type="predicted"/>
<dbReference type="PROSITE" id="PS50977">
    <property type="entry name" value="HTH_TETR_2"/>
    <property type="match status" value="1"/>
</dbReference>
<dbReference type="STRING" id="112903.SAMN04490178_103227"/>
<gene>
    <name evidence="6" type="ORF">SAMN04490178_103227</name>
</gene>
<dbReference type="GO" id="GO:0000976">
    <property type="term" value="F:transcription cis-regulatory region binding"/>
    <property type="evidence" value="ECO:0007669"/>
    <property type="project" value="TreeGrafter"/>
</dbReference>
<keyword evidence="2 4" id="KW-0238">DNA-binding</keyword>
<dbReference type="SUPFAM" id="SSF48498">
    <property type="entry name" value="Tetracyclin repressor-like, C-terminal domain"/>
    <property type="match status" value="1"/>
</dbReference>
<dbReference type="InterPro" id="IPR009057">
    <property type="entry name" value="Homeodomain-like_sf"/>
</dbReference>
<dbReference type="InterPro" id="IPR050109">
    <property type="entry name" value="HTH-type_TetR-like_transc_reg"/>
</dbReference>
<evidence type="ECO:0000256" key="2">
    <source>
        <dbReference type="ARBA" id="ARBA00023125"/>
    </source>
</evidence>
<dbReference type="PANTHER" id="PTHR30055:SF234">
    <property type="entry name" value="HTH-TYPE TRANSCRIPTIONAL REGULATOR BETI"/>
    <property type="match status" value="1"/>
</dbReference>
<reference evidence="6 7" key="1">
    <citation type="submission" date="2016-10" db="EMBL/GenBank/DDBJ databases">
        <authorList>
            <person name="de Groot N.N."/>
        </authorList>
    </citation>
    <scope>NUCLEOTIDE SEQUENCE [LARGE SCALE GENOMIC DNA]</scope>
    <source>
        <strain evidence="6 7">DSM 13305</strain>
    </source>
</reference>
<evidence type="ECO:0000313" key="6">
    <source>
        <dbReference type="EMBL" id="SEO63565.1"/>
    </source>
</evidence>
<dbReference type="Gene3D" id="1.10.357.10">
    <property type="entry name" value="Tetracycline Repressor, domain 2"/>
    <property type="match status" value="1"/>
</dbReference>
<dbReference type="SUPFAM" id="SSF46689">
    <property type="entry name" value="Homeodomain-like"/>
    <property type="match status" value="1"/>
</dbReference>
<evidence type="ECO:0000259" key="5">
    <source>
        <dbReference type="PROSITE" id="PS50977"/>
    </source>
</evidence>
<organism evidence="6 7">
    <name type="scientific">Propionispora vibrioides</name>
    <dbReference type="NCBI Taxonomy" id="112903"/>
    <lineage>
        <taxon>Bacteria</taxon>
        <taxon>Bacillati</taxon>
        <taxon>Bacillota</taxon>
        <taxon>Negativicutes</taxon>
        <taxon>Selenomonadales</taxon>
        <taxon>Sporomusaceae</taxon>
        <taxon>Propionispora</taxon>
    </lineage>
</organism>
<dbReference type="PANTHER" id="PTHR30055">
    <property type="entry name" value="HTH-TYPE TRANSCRIPTIONAL REGULATOR RUTR"/>
    <property type="match status" value="1"/>
</dbReference>
<dbReference type="InterPro" id="IPR036271">
    <property type="entry name" value="Tet_transcr_reg_TetR-rel_C_sf"/>
</dbReference>
<sequence>MVKISNRRERKKRDSKNAIIEAAVTLFAQKGYNDTSIAEIMSEADLGLGTFYNYFQSKEEILKHFLAEITLNINQSYTKLLQEPRPAAEVLSEMFLLTGRILDQNRFVLPLFLSAAARGAGGKPHAPSPGRLTFKSIFLSIIQDGQAKGEFRSDIPAEVITEMFHAVFQAASFSSLDIGFMENIEYKLKIILTGLAAGGRQPG</sequence>
<dbReference type="GO" id="GO:0003700">
    <property type="term" value="F:DNA-binding transcription factor activity"/>
    <property type="evidence" value="ECO:0007669"/>
    <property type="project" value="TreeGrafter"/>
</dbReference>
<protein>
    <submittedName>
        <fullName evidence="6">DNA-binding transcriptional regulator, AcrR family</fullName>
    </submittedName>
</protein>
<evidence type="ECO:0000256" key="3">
    <source>
        <dbReference type="ARBA" id="ARBA00023163"/>
    </source>
</evidence>
<dbReference type="EMBL" id="FODY01000003">
    <property type="protein sequence ID" value="SEO63565.1"/>
    <property type="molecule type" value="Genomic_DNA"/>
</dbReference>
<evidence type="ECO:0000256" key="4">
    <source>
        <dbReference type="PROSITE-ProRule" id="PRU00335"/>
    </source>
</evidence>
<feature type="DNA-binding region" description="H-T-H motif" evidence="4">
    <location>
        <begin position="36"/>
        <end position="55"/>
    </location>
</feature>
<keyword evidence="7" id="KW-1185">Reference proteome</keyword>
<dbReference type="PRINTS" id="PR00455">
    <property type="entry name" value="HTHTETR"/>
</dbReference>
<dbReference type="AlphaFoldDB" id="A0A1H8RAT7"/>